<reference evidence="1" key="2">
    <citation type="submission" date="2020-11" db="EMBL/GenBank/DDBJ databases">
        <authorList>
            <consortium name="DOE Joint Genome Institute"/>
            <person name="Kuo A."/>
            <person name="Miyauchi S."/>
            <person name="Kiss E."/>
            <person name="Drula E."/>
            <person name="Kohler A."/>
            <person name="Sanchez-Garcia M."/>
            <person name="Andreopoulos B."/>
            <person name="Barry K.W."/>
            <person name="Bonito G."/>
            <person name="Buee M."/>
            <person name="Carver A."/>
            <person name="Chen C."/>
            <person name="Cichocki N."/>
            <person name="Clum A."/>
            <person name="Culley D."/>
            <person name="Crous P.W."/>
            <person name="Fauchery L."/>
            <person name="Girlanda M."/>
            <person name="Hayes R."/>
            <person name="Keri Z."/>
            <person name="Labutti K."/>
            <person name="Lipzen A."/>
            <person name="Lombard V."/>
            <person name="Magnuson J."/>
            <person name="Maillard F."/>
            <person name="Morin E."/>
            <person name="Murat C."/>
            <person name="Nolan M."/>
            <person name="Ohm R."/>
            <person name="Pangilinan J."/>
            <person name="Pereira M."/>
            <person name="Perotto S."/>
            <person name="Peter M."/>
            <person name="Riley R."/>
            <person name="Sitrit Y."/>
            <person name="Stielow B."/>
            <person name="Szollosi G."/>
            <person name="Zifcakova L."/>
            <person name="Stursova M."/>
            <person name="Spatafora J.W."/>
            <person name="Tedersoo L."/>
            <person name="Vaario L.-M."/>
            <person name="Yamada A."/>
            <person name="Yan M."/>
            <person name="Wang P."/>
            <person name="Xu J."/>
            <person name="Bruns T."/>
            <person name="Baldrian P."/>
            <person name="Vilgalys R."/>
            <person name="Henrissat B."/>
            <person name="Grigoriev I.V."/>
            <person name="Hibbett D."/>
            <person name="Nagy L.G."/>
            <person name="Martin F.M."/>
        </authorList>
    </citation>
    <scope>NUCLEOTIDE SEQUENCE</scope>
    <source>
        <strain evidence="1">UH-Tt-Lm1</strain>
    </source>
</reference>
<evidence type="ECO:0000313" key="1">
    <source>
        <dbReference type="EMBL" id="KAF9783246.1"/>
    </source>
</evidence>
<proteinExistence type="predicted"/>
<name>A0A9P6HAZ8_9AGAM</name>
<dbReference type="SUPFAM" id="SSF81383">
    <property type="entry name" value="F-box domain"/>
    <property type="match status" value="1"/>
</dbReference>
<dbReference type="InterPro" id="IPR036047">
    <property type="entry name" value="F-box-like_dom_sf"/>
</dbReference>
<comment type="caution">
    <text evidence="1">The sequence shown here is derived from an EMBL/GenBank/DDBJ whole genome shotgun (WGS) entry which is preliminary data.</text>
</comment>
<protein>
    <recommendedName>
        <fullName evidence="3">F-box domain-containing protein</fullName>
    </recommendedName>
</protein>
<gene>
    <name evidence="1" type="ORF">BJ322DRAFT_1069790</name>
</gene>
<evidence type="ECO:0008006" key="3">
    <source>
        <dbReference type="Google" id="ProtNLM"/>
    </source>
</evidence>
<dbReference type="OrthoDB" id="2933238at2759"/>
<dbReference type="AlphaFoldDB" id="A0A9P6HAZ8"/>
<dbReference type="EMBL" id="WIUZ02000010">
    <property type="protein sequence ID" value="KAF9783246.1"/>
    <property type="molecule type" value="Genomic_DNA"/>
</dbReference>
<keyword evidence="2" id="KW-1185">Reference proteome</keyword>
<evidence type="ECO:0000313" key="2">
    <source>
        <dbReference type="Proteomes" id="UP000736335"/>
    </source>
</evidence>
<reference evidence="1" key="1">
    <citation type="journal article" date="2020" name="Nat. Commun.">
        <title>Large-scale genome sequencing of mycorrhizal fungi provides insights into the early evolution of symbiotic traits.</title>
        <authorList>
            <person name="Miyauchi S."/>
            <person name="Kiss E."/>
            <person name="Kuo A."/>
            <person name="Drula E."/>
            <person name="Kohler A."/>
            <person name="Sanchez-Garcia M."/>
            <person name="Morin E."/>
            <person name="Andreopoulos B."/>
            <person name="Barry K.W."/>
            <person name="Bonito G."/>
            <person name="Buee M."/>
            <person name="Carver A."/>
            <person name="Chen C."/>
            <person name="Cichocki N."/>
            <person name="Clum A."/>
            <person name="Culley D."/>
            <person name="Crous P.W."/>
            <person name="Fauchery L."/>
            <person name="Girlanda M."/>
            <person name="Hayes R.D."/>
            <person name="Keri Z."/>
            <person name="LaButti K."/>
            <person name="Lipzen A."/>
            <person name="Lombard V."/>
            <person name="Magnuson J."/>
            <person name="Maillard F."/>
            <person name="Murat C."/>
            <person name="Nolan M."/>
            <person name="Ohm R.A."/>
            <person name="Pangilinan J."/>
            <person name="Pereira M.F."/>
            <person name="Perotto S."/>
            <person name="Peter M."/>
            <person name="Pfister S."/>
            <person name="Riley R."/>
            <person name="Sitrit Y."/>
            <person name="Stielow J.B."/>
            <person name="Szollosi G."/>
            <person name="Zifcakova L."/>
            <person name="Stursova M."/>
            <person name="Spatafora J.W."/>
            <person name="Tedersoo L."/>
            <person name="Vaario L.M."/>
            <person name="Yamada A."/>
            <person name="Yan M."/>
            <person name="Wang P."/>
            <person name="Xu J."/>
            <person name="Bruns T."/>
            <person name="Baldrian P."/>
            <person name="Vilgalys R."/>
            <person name="Dunand C."/>
            <person name="Henrissat B."/>
            <person name="Grigoriev I.V."/>
            <person name="Hibbett D."/>
            <person name="Nagy L.G."/>
            <person name="Martin F.M."/>
        </authorList>
    </citation>
    <scope>NUCLEOTIDE SEQUENCE</scope>
    <source>
        <strain evidence="1">UH-Tt-Lm1</strain>
    </source>
</reference>
<sequence>MLKANLDGRLPGTELFASTVWHRLKARFVGILAHRPLDPPTTRAQPSLFPPEIEEMIIAHLKYDTPALKACAATCFRWYTIATPHLHRVLILQEWTSNKFRNQRSNPLSSLFKLGLLPFVKQLQLRGIVFGARCWIAPAVFDSRTMQYFRAMINLQVLEISNLDFSKFPVGFEKYFGHFAPTLRSVALSRPNGTRRQLLDFFRLFPKLDDIGISSYSPMLEEYVGFDNQLVAISGGLRGRLTLHTFGEEGLLKDIIVAFGGMRFTSMDLRRTRGVQLLLDTCADTLEILRIYPEDMYPCTRPFNPVYSRVQNFNLSSSTALRSIEMPILSLFFSKQVLSTITSPMFYELVVIFPGGEVGRPSGTLVCVLRELYEVREFSVAFCLEALQMSRAEDLRKVKLEAEVAVEAGLYDFLPRPPLVFFQKVANYVPHYTS</sequence>
<accession>A0A9P6HAZ8</accession>
<organism evidence="1 2">
    <name type="scientific">Thelephora terrestris</name>
    <dbReference type="NCBI Taxonomy" id="56493"/>
    <lineage>
        <taxon>Eukaryota</taxon>
        <taxon>Fungi</taxon>
        <taxon>Dikarya</taxon>
        <taxon>Basidiomycota</taxon>
        <taxon>Agaricomycotina</taxon>
        <taxon>Agaricomycetes</taxon>
        <taxon>Thelephorales</taxon>
        <taxon>Thelephoraceae</taxon>
        <taxon>Thelephora</taxon>
    </lineage>
</organism>
<dbReference type="Proteomes" id="UP000736335">
    <property type="component" value="Unassembled WGS sequence"/>
</dbReference>